<dbReference type="RefSeq" id="WP_425578147.1">
    <property type="nucleotide sequence ID" value="NZ_BAAAPE010000005.1"/>
</dbReference>
<accession>A0ABN2VRC7</accession>
<feature type="compositionally biased region" description="Low complexity" evidence="1">
    <location>
        <begin position="30"/>
        <end position="56"/>
    </location>
</feature>
<evidence type="ECO:0000313" key="2">
    <source>
        <dbReference type="EMBL" id="GAA2070005.1"/>
    </source>
</evidence>
<protein>
    <submittedName>
        <fullName evidence="2">Uncharacterized protein</fullName>
    </submittedName>
</protein>
<proteinExistence type="predicted"/>
<reference evidence="2 3" key="1">
    <citation type="journal article" date="2019" name="Int. J. Syst. Evol. Microbiol.">
        <title>The Global Catalogue of Microorganisms (GCM) 10K type strain sequencing project: providing services to taxonomists for standard genome sequencing and annotation.</title>
        <authorList>
            <consortium name="The Broad Institute Genomics Platform"/>
            <consortium name="The Broad Institute Genome Sequencing Center for Infectious Disease"/>
            <person name="Wu L."/>
            <person name="Ma J."/>
        </authorList>
    </citation>
    <scope>NUCLEOTIDE SEQUENCE [LARGE SCALE GENOMIC DNA]</scope>
    <source>
        <strain evidence="2 3">JCM 15478</strain>
    </source>
</reference>
<evidence type="ECO:0000313" key="3">
    <source>
        <dbReference type="Proteomes" id="UP001500016"/>
    </source>
</evidence>
<evidence type="ECO:0000256" key="1">
    <source>
        <dbReference type="SAM" id="MobiDB-lite"/>
    </source>
</evidence>
<dbReference type="Proteomes" id="UP001500016">
    <property type="component" value="Unassembled WGS sequence"/>
</dbReference>
<comment type="caution">
    <text evidence="2">The sequence shown here is derived from an EMBL/GenBank/DDBJ whole genome shotgun (WGS) entry which is preliminary data.</text>
</comment>
<gene>
    <name evidence="2" type="ORF">GCM10009801_20380</name>
</gene>
<feature type="region of interest" description="Disordered" evidence="1">
    <location>
        <begin position="1"/>
        <end position="90"/>
    </location>
</feature>
<feature type="compositionally biased region" description="Low complexity" evidence="1">
    <location>
        <begin position="1"/>
        <end position="18"/>
    </location>
</feature>
<organism evidence="2 3">
    <name type="scientific">Streptomyces albiaxialis</name>
    <dbReference type="NCBI Taxonomy" id="329523"/>
    <lineage>
        <taxon>Bacteria</taxon>
        <taxon>Bacillati</taxon>
        <taxon>Actinomycetota</taxon>
        <taxon>Actinomycetes</taxon>
        <taxon>Kitasatosporales</taxon>
        <taxon>Streptomycetaceae</taxon>
        <taxon>Streptomyces</taxon>
    </lineage>
</organism>
<name>A0ABN2VRC7_9ACTN</name>
<keyword evidence="3" id="KW-1185">Reference proteome</keyword>
<sequence length="90" mass="8596">MSMPAPATAQAISAPATPVSAANRPGSENTPAPTIEPTTIATMVGSDSSAAAGAASPEPAVPLEAALMNPHPTGRDLPPHAGSGGTDPCG</sequence>
<dbReference type="EMBL" id="BAAAPE010000005">
    <property type="protein sequence ID" value="GAA2070005.1"/>
    <property type="molecule type" value="Genomic_DNA"/>
</dbReference>